<evidence type="ECO:0000313" key="3">
    <source>
        <dbReference type="Proteomes" id="UP000095751"/>
    </source>
</evidence>
<organism evidence="2 3">
    <name type="scientific">Fragilariopsis cylindrus CCMP1102</name>
    <dbReference type="NCBI Taxonomy" id="635003"/>
    <lineage>
        <taxon>Eukaryota</taxon>
        <taxon>Sar</taxon>
        <taxon>Stramenopiles</taxon>
        <taxon>Ochrophyta</taxon>
        <taxon>Bacillariophyta</taxon>
        <taxon>Bacillariophyceae</taxon>
        <taxon>Bacillariophycidae</taxon>
        <taxon>Bacillariales</taxon>
        <taxon>Bacillariaceae</taxon>
        <taxon>Fragilariopsis</taxon>
    </lineage>
</organism>
<dbReference type="InParanoid" id="A0A1E7FTQ2"/>
<feature type="region of interest" description="Disordered" evidence="1">
    <location>
        <begin position="146"/>
        <end position="201"/>
    </location>
</feature>
<gene>
    <name evidence="2" type="ORF">FRACYDRAFT_235120</name>
</gene>
<feature type="compositionally biased region" description="Acidic residues" evidence="1">
    <location>
        <begin position="189"/>
        <end position="201"/>
    </location>
</feature>
<dbReference type="AlphaFoldDB" id="A0A1E7FTQ2"/>
<proteinExistence type="predicted"/>
<sequence length="306" mass="34382">MTLVCHQVRGHARTRSNQESSVSVRSITKTTSNKYNKNHHCYYSIRFSQKTMAAKRRRVVPTSLSSSGYTSLFLDTTREEINASTTVCCDDAKTIMEDRNNESSIIMGQDNGSCNTRKRNGGELLFDHHITQEGVVKVLQELTENRSETKELHLPSSLSSDEHHNDHQLTSLSSSSSSKSNNSSNNDCDHDEDEDEDEDRDDQDYFAALVGSITSEDQKQIMEGFESYMENKHNNNNNTASPGSTTTTSIGANNNTLSSSSSTTKSWLHNGSMSSSYSSTNRYGNRFDPNFQTLEEVRKNLYEMLF</sequence>
<feature type="compositionally biased region" description="Polar residues" evidence="1">
    <location>
        <begin position="234"/>
        <end position="250"/>
    </location>
</feature>
<keyword evidence="3" id="KW-1185">Reference proteome</keyword>
<dbReference type="KEGG" id="fcy:FRACYDRAFT_235120"/>
<accession>A0A1E7FTQ2</accession>
<feature type="region of interest" description="Disordered" evidence="1">
    <location>
        <begin position="231"/>
        <end position="250"/>
    </location>
</feature>
<evidence type="ECO:0000313" key="2">
    <source>
        <dbReference type="EMBL" id="OEU21494.1"/>
    </source>
</evidence>
<protein>
    <submittedName>
        <fullName evidence="2">Uncharacterized protein</fullName>
    </submittedName>
</protein>
<evidence type="ECO:0000256" key="1">
    <source>
        <dbReference type="SAM" id="MobiDB-lite"/>
    </source>
</evidence>
<dbReference type="Proteomes" id="UP000095751">
    <property type="component" value="Unassembled WGS sequence"/>
</dbReference>
<feature type="compositionally biased region" description="Low complexity" evidence="1">
    <location>
        <begin position="171"/>
        <end position="186"/>
    </location>
</feature>
<dbReference type="EMBL" id="KV784354">
    <property type="protein sequence ID" value="OEU21494.1"/>
    <property type="molecule type" value="Genomic_DNA"/>
</dbReference>
<reference evidence="2 3" key="1">
    <citation type="submission" date="2016-09" db="EMBL/GenBank/DDBJ databases">
        <title>Extensive genetic diversity and differential bi-allelic expression allows diatom success in the polar Southern Ocean.</title>
        <authorList>
            <consortium name="DOE Joint Genome Institute"/>
            <person name="Mock T."/>
            <person name="Otillar R.P."/>
            <person name="Strauss J."/>
            <person name="Dupont C."/>
            <person name="Frickenhaus S."/>
            <person name="Maumus F."/>
            <person name="Mcmullan M."/>
            <person name="Sanges R."/>
            <person name="Schmutz J."/>
            <person name="Toseland A."/>
            <person name="Valas R."/>
            <person name="Veluchamy A."/>
            <person name="Ward B.J."/>
            <person name="Allen A."/>
            <person name="Barry K."/>
            <person name="Falciatore A."/>
            <person name="Ferrante M."/>
            <person name="Fortunato A.E."/>
            <person name="Gloeckner G."/>
            <person name="Gruber A."/>
            <person name="Hipkin R."/>
            <person name="Janech M."/>
            <person name="Kroth P."/>
            <person name="Leese F."/>
            <person name="Lindquist E."/>
            <person name="Lyon B.R."/>
            <person name="Martin J."/>
            <person name="Mayer C."/>
            <person name="Parker M."/>
            <person name="Quesneville H."/>
            <person name="Raymond J."/>
            <person name="Uhlig C."/>
            <person name="Valentin K.U."/>
            <person name="Worden A.Z."/>
            <person name="Armbrust E.V."/>
            <person name="Bowler C."/>
            <person name="Green B."/>
            <person name="Moulton V."/>
            <person name="Van Oosterhout C."/>
            <person name="Grigoriev I."/>
        </authorList>
    </citation>
    <scope>NUCLEOTIDE SEQUENCE [LARGE SCALE GENOMIC DNA]</scope>
    <source>
        <strain evidence="2 3">CCMP1102</strain>
    </source>
</reference>
<name>A0A1E7FTQ2_9STRA</name>